<reference evidence="6 7" key="1">
    <citation type="submission" date="2018-02" db="EMBL/GenBank/DDBJ databases">
        <title>The draft genome of Phyllobacterium sp. 1N-3.</title>
        <authorList>
            <person name="Liu L."/>
            <person name="Li L."/>
            <person name="Zhang X."/>
            <person name="Wang T."/>
            <person name="Liang L."/>
        </authorList>
    </citation>
    <scope>NUCLEOTIDE SEQUENCE [LARGE SCALE GENOMIC DNA]</scope>
    <source>
        <strain evidence="6 7">1N-3</strain>
    </source>
</reference>
<name>A0A2S9IJS8_9HYPH</name>
<gene>
    <name evidence="6" type="ORF">C5748_25175</name>
</gene>
<dbReference type="EMBL" id="PVBR01000031">
    <property type="protein sequence ID" value="PRD40777.1"/>
    <property type="molecule type" value="Genomic_DNA"/>
</dbReference>
<sequence>MKRTSAMKTLLPSFLVTVVVATTAHAGTVMDDIKASDKLVCLVNPNSPGFSIPDSQGVFQGFNTDFCRMAAAGILGDAEKVDIRGVGFSDSLKTLVARGAHVASRSITETGTRDADPALAFVATTFYDGQGFMVPKSLGVSSAKELKGATVCAEDGSTTLLTLADWFSDRGMSYRVENIADKTARLEAFFSGKCDVYASDVTALNSDRLLSDKPDDYVILPEIISNEPLALVTQPDQELESAVFWAFQVMLNADKYGVTSKNVDEIMADIGNQPKAVNRLFAADGAAAEMATKLGLPADWAYRVIKQVGAYSEVFDRHLGQETPFKLDRAKTINASFDDGGLMYAYPIR</sequence>
<dbReference type="InterPro" id="IPR051455">
    <property type="entry name" value="Bact_solute-bind_prot3"/>
</dbReference>
<feature type="domain" description="Solute-binding protein family 3/N-terminal" evidence="5">
    <location>
        <begin position="38"/>
        <end position="266"/>
    </location>
</feature>
<dbReference type="Gene3D" id="3.40.190.10">
    <property type="entry name" value="Periplasmic binding protein-like II"/>
    <property type="match status" value="2"/>
</dbReference>
<accession>A0A2S9IJS8</accession>
<dbReference type="SMART" id="SM00062">
    <property type="entry name" value="PBPb"/>
    <property type="match status" value="1"/>
</dbReference>
<keyword evidence="7" id="KW-1185">Reference proteome</keyword>
<dbReference type="Proteomes" id="UP000239434">
    <property type="component" value="Unassembled WGS sequence"/>
</dbReference>
<dbReference type="InterPro" id="IPR001638">
    <property type="entry name" value="Solute-binding_3/MltF_N"/>
</dbReference>
<evidence type="ECO:0000313" key="6">
    <source>
        <dbReference type="EMBL" id="PRD40777.1"/>
    </source>
</evidence>
<keyword evidence="2" id="KW-0813">Transport</keyword>
<evidence type="ECO:0000256" key="3">
    <source>
        <dbReference type="ARBA" id="ARBA00022729"/>
    </source>
</evidence>
<organism evidence="6 7">
    <name type="scientific">Phyllobacterium phragmitis</name>
    <dbReference type="NCBI Taxonomy" id="2670329"/>
    <lineage>
        <taxon>Bacteria</taxon>
        <taxon>Pseudomonadati</taxon>
        <taxon>Pseudomonadota</taxon>
        <taxon>Alphaproteobacteria</taxon>
        <taxon>Hyphomicrobiales</taxon>
        <taxon>Phyllobacteriaceae</taxon>
        <taxon>Phyllobacterium</taxon>
    </lineage>
</organism>
<dbReference type="GO" id="GO:0006865">
    <property type="term" value="P:amino acid transport"/>
    <property type="evidence" value="ECO:0007669"/>
    <property type="project" value="TreeGrafter"/>
</dbReference>
<feature type="signal peptide" evidence="4">
    <location>
        <begin position="1"/>
        <end position="26"/>
    </location>
</feature>
<evidence type="ECO:0000313" key="7">
    <source>
        <dbReference type="Proteomes" id="UP000239434"/>
    </source>
</evidence>
<keyword evidence="3 4" id="KW-0732">Signal</keyword>
<proteinExistence type="inferred from homology"/>
<protein>
    <submittedName>
        <fullName evidence="6">Amino acid ABC transporter substrate-binding protein</fullName>
    </submittedName>
</protein>
<evidence type="ECO:0000256" key="2">
    <source>
        <dbReference type="ARBA" id="ARBA00022448"/>
    </source>
</evidence>
<evidence type="ECO:0000256" key="1">
    <source>
        <dbReference type="ARBA" id="ARBA00010333"/>
    </source>
</evidence>
<dbReference type="PANTHER" id="PTHR30085">
    <property type="entry name" value="AMINO ACID ABC TRANSPORTER PERMEASE"/>
    <property type="match status" value="1"/>
</dbReference>
<dbReference type="SUPFAM" id="SSF53850">
    <property type="entry name" value="Periplasmic binding protein-like II"/>
    <property type="match status" value="1"/>
</dbReference>
<comment type="similarity">
    <text evidence="1">Belongs to the bacterial solute-binding protein 3 family.</text>
</comment>
<evidence type="ECO:0000256" key="4">
    <source>
        <dbReference type="SAM" id="SignalP"/>
    </source>
</evidence>
<comment type="caution">
    <text evidence="6">The sequence shown here is derived from an EMBL/GenBank/DDBJ whole genome shotgun (WGS) entry which is preliminary data.</text>
</comment>
<dbReference type="AlphaFoldDB" id="A0A2S9IJS8"/>
<dbReference type="Pfam" id="PF00497">
    <property type="entry name" value="SBP_bac_3"/>
    <property type="match status" value="1"/>
</dbReference>
<feature type="chain" id="PRO_5015522782" evidence="4">
    <location>
        <begin position="27"/>
        <end position="349"/>
    </location>
</feature>
<dbReference type="PANTHER" id="PTHR30085:SF7">
    <property type="entry name" value="AMINO-ACID ABC TRANSPORTER-BINDING PROTEIN YHDW-RELATED"/>
    <property type="match status" value="1"/>
</dbReference>
<evidence type="ECO:0000259" key="5">
    <source>
        <dbReference type="SMART" id="SM00062"/>
    </source>
</evidence>